<keyword evidence="1" id="KW-0812">Transmembrane</keyword>
<reference evidence="4" key="1">
    <citation type="submission" date="2025-08" db="UniProtKB">
        <authorList>
            <consortium name="RefSeq"/>
        </authorList>
    </citation>
    <scope>IDENTIFICATION</scope>
</reference>
<protein>
    <submittedName>
        <fullName evidence="4">Uncharacterized protein LOC125385793</fullName>
    </submittedName>
</protein>
<feature type="domain" description="Dynein regulatory complex protein 1/2 N-terminal" evidence="2">
    <location>
        <begin position="5"/>
        <end position="100"/>
    </location>
</feature>
<dbReference type="GeneID" id="125385793"/>
<dbReference type="AlphaFoldDB" id="A0A9C6SFN8"/>
<evidence type="ECO:0000313" key="3">
    <source>
        <dbReference type="Proteomes" id="UP000835206"/>
    </source>
</evidence>
<dbReference type="Proteomes" id="UP000835206">
    <property type="component" value="Chromosome 10"/>
</dbReference>
<evidence type="ECO:0000256" key="1">
    <source>
        <dbReference type="SAM" id="Phobius"/>
    </source>
</evidence>
<keyword evidence="1" id="KW-1133">Transmembrane helix</keyword>
<dbReference type="KEGG" id="bter:125385793"/>
<keyword evidence="3" id="KW-1185">Reference proteome</keyword>
<dbReference type="Pfam" id="PF14772">
    <property type="entry name" value="NYD-SP28"/>
    <property type="match status" value="1"/>
</dbReference>
<feature type="transmembrane region" description="Helical" evidence="1">
    <location>
        <begin position="175"/>
        <end position="196"/>
    </location>
</feature>
<name>A0A9C6SFN8_BOMTE</name>
<dbReference type="RefSeq" id="XP_048265264.1">
    <property type="nucleotide sequence ID" value="XM_048409307.1"/>
</dbReference>
<evidence type="ECO:0000313" key="4">
    <source>
        <dbReference type="RefSeq" id="XP_048265264.1"/>
    </source>
</evidence>
<organism evidence="3 4">
    <name type="scientific">Bombus terrestris</name>
    <name type="common">Buff-tailed bumblebee</name>
    <name type="synonym">Apis terrestris</name>
    <dbReference type="NCBI Taxonomy" id="30195"/>
    <lineage>
        <taxon>Eukaryota</taxon>
        <taxon>Metazoa</taxon>
        <taxon>Ecdysozoa</taxon>
        <taxon>Arthropoda</taxon>
        <taxon>Hexapoda</taxon>
        <taxon>Insecta</taxon>
        <taxon>Pterygota</taxon>
        <taxon>Neoptera</taxon>
        <taxon>Endopterygota</taxon>
        <taxon>Hymenoptera</taxon>
        <taxon>Apocrita</taxon>
        <taxon>Aculeata</taxon>
        <taxon>Apoidea</taxon>
        <taxon>Anthophila</taxon>
        <taxon>Apidae</taxon>
        <taxon>Bombus</taxon>
        <taxon>Bombus</taxon>
    </lineage>
</organism>
<sequence length="197" mass="23110">MAPKSKRKTRNKSNGAEQDFKRETLLRELKLSALNTERNRRYWREMLTRVRMPDISKKIDITWQILEHAFDFKDYSIGLLLDSLQEAEDQRRTANGAHVEIIDRSLKIHETRLTDADTLFYGNVKTALADKTFQFENINYYRNKKETALRKINLFLNHRGENATNVAKSTAISKIYFLLTFSMLAESYIILTRLSLS</sequence>
<dbReference type="OrthoDB" id="7760980at2759"/>
<evidence type="ECO:0000259" key="2">
    <source>
        <dbReference type="Pfam" id="PF14772"/>
    </source>
</evidence>
<keyword evidence="1" id="KW-0472">Membrane</keyword>
<accession>A0A9C6SFN8</accession>
<dbReference type="InterPro" id="IPR039505">
    <property type="entry name" value="DRC1/2_N"/>
</dbReference>
<proteinExistence type="predicted"/>
<gene>
    <name evidence="4" type="primary">LOC125385793</name>
</gene>